<keyword evidence="1" id="KW-0472">Membrane</keyword>
<protein>
    <submittedName>
        <fullName evidence="2">Uncharacterized protein</fullName>
    </submittedName>
</protein>
<sequence length="379" mass="43426">MTEVKDVLHKCKWWFCGAAIVGGSCLYLAHNSKFRSQPQPEPEKMEIFIPPVPQRTAPVEDLADKEKLIGYSMVDAFKYGVINSISDYVDRAPHKTDTIKFAGEFNQVITYGYHQKINGKKYVVLSHIEPDTISVAGASSKLKKMIISFAKYHNDSTKVKTIKAHELWHQASDPDVENGTDINLANKSTRSIFDYNSTTEEFAKICGHDEISSRLNGLLYLREQYLQNGNSRIFKDEYSFYGRAIRSGKIDPNSENAADVENERLFMFKSLIEQWESKHKYNYEDYAIAKLEEHHPMDKGQTSEYDHALDRAYTFIWKTPSGDSKLVNMNYISGEIVPDIRLTDQVEEAALYRQRVEEHNALTKKEPALSMQALKNQGR</sequence>
<name>A0A6G8F336_9PROT</name>
<gene>
    <name evidence="2" type="ORF">PlAlph_4700</name>
</gene>
<keyword evidence="1" id="KW-0812">Transmembrane</keyword>
<dbReference type="PROSITE" id="PS51257">
    <property type="entry name" value="PROKAR_LIPOPROTEIN"/>
    <property type="match status" value="1"/>
</dbReference>
<dbReference type="AlphaFoldDB" id="A0A6G8F336"/>
<feature type="transmembrane region" description="Helical" evidence="1">
    <location>
        <begin position="12"/>
        <end position="29"/>
    </location>
</feature>
<evidence type="ECO:0000313" key="2">
    <source>
        <dbReference type="EMBL" id="QIM10578.1"/>
    </source>
</evidence>
<proteinExistence type="predicted"/>
<dbReference type="EMBL" id="MN990731">
    <property type="protein sequence ID" value="QIM10578.1"/>
    <property type="molecule type" value="Genomic_DNA"/>
</dbReference>
<accession>A0A6G8F336</accession>
<reference evidence="2" key="1">
    <citation type="journal article" date="2020" name="J. ISSAAS">
        <title>Lactobacilli and other gastrointestinal microbiota of Peromyscus leucopus, reservoir host for agents of Lyme disease and other zoonoses in North America.</title>
        <authorList>
            <person name="Milovic A."/>
            <person name="Bassam K."/>
            <person name="Shao H."/>
            <person name="Chatzistamou I."/>
            <person name="Tufts D.M."/>
            <person name="Diuk-Wasser M."/>
            <person name="Barbour A.G."/>
        </authorList>
    </citation>
    <scope>NUCLEOTIDE SEQUENCE</scope>
    <source>
        <strain evidence="2">LL90</strain>
    </source>
</reference>
<keyword evidence="1" id="KW-1133">Transmembrane helix</keyword>
<organism evidence="2">
    <name type="scientific">uncultured Alphaproteobacteria bacterium</name>
    <dbReference type="NCBI Taxonomy" id="91750"/>
    <lineage>
        <taxon>Bacteria</taxon>
        <taxon>Pseudomonadati</taxon>
        <taxon>Pseudomonadota</taxon>
        <taxon>Alphaproteobacteria</taxon>
        <taxon>environmental samples</taxon>
    </lineage>
</organism>
<evidence type="ECO:0000256" key="1">
    <source>
        <dbReference type="SAM" id="Phobius"/>
    </source>
</evidence>